<evidence type="ECO:0000256" key="7">
    <source>
        <dbReference type="ARBA" id="ARBA00023033"/>
    </source>
</evidence>
<dbReference type="Proteomes" id="UP000824998">
    <property type="component" value="Unassembled WGS sequence"/>
</dbReference>
<dbReference type="PROSITE" id="PS00086">
    <property type="entry name" value="CYTOCHROME_P450"/>
    <property type="match status" value="1"/>
</dbReference>
<dbReference type="Gene3D" id="1.10.630.10">
    <property type="entry name" value="Cytochrome P450"/>
    <property type="match status" value="1"/>
</dbReference>
<dbReference type="PRINTS" id="PR00463">
    <property type="entry name" value="EP450I"/>
</dbReference>
<reference evidence="10" key="1">
    <citation type="journal article" date="2021" name="IMA Fungus">
        <title>Genomic characterization of three marine fungi, including Emericellopsis atlantica sp. nov. with signatures of a generalist lifestyle and marine biomass degradation.</title>
        <authorList>
            <person name="Hagestad O.C."/>
            <person name="Hou L."/>
            <person name="Andersen J.H."/>
            <person name="Hansen E.H."/>
            <person name="Altermark B."/>
            <person name="Li C."/>
            <person name="Kuhnert E."/>
            <person name="Cox R.J."/>
            <person name="Crous P.W."/>
            <person name="Spatafora J.W."/>
            <person name="Lail K."/>
            <person name="Amirebrahimi M."/>
            <person name="Lipzen A."/>
            <person name="Pangilinan J."/>
            <person name="Andreopoulos W."/>
            <person name="Hayes R.D."/>
            <person name="Ng V."/>
            <person name="Grigoriev I.V."/>
            <person name="Jackson S.A."/>
            <person name="Sutton T.D.S."/>
            <person name="Dobson A.D.W."/>
            <person name="Rama T."/>
        </authorList>
    </citation>
    <scope>NUCLEOTIDE SEQUENCE</scope>
    <source>
        <strain evidence="10">TRa018bII</strain>
    </source>
</reference>
<keyword evidence="7 9" id="KW-0503">Monooxygenase</keyword>
<feature type="binding site" description="axial binding residue" evidence="8">
    <location>
        <position position="430"/>
    </location>
    <ligand>
        <name>heme</name>
        <dbReference type="ChEBI" id="CHEBI:30413"/>
    </ligand>
    <ligandPart>
        <name>Fe</name>
        <dbReference type="ChEBI" id="CHEBI:18248"/>
    </ligandPart>
</feature>
<comment type="cofactor">
    <cofactor evidence="1 8">
        <name>heme</name>
        <dbReference type="ChEBI" id="CHEBI:30413"/>
    </cofactor>
</comment>
<dbReference type="InterPro" id="IPR001128">
    <property type="entry name" value="Cyt_P450"/>
</dbReference>
<dbReference type="GO" id="GO:0020037">
    <property type="term" value="F:heme binding"/>
    <property type="evidence" value="ECO:0007669"/>
    <property type="project" value="InterPro"/>
</dbReference>
<dbReference type="CDD" id="cd11058">
    <property type="entry name" value="CYP60B-like"/>
    <property type="match status" value="1"/>
</dbReference>
<dbReference type="InterPro" id="IPR050121">
    <property type="entry name" value="Cytochrome_P450_monoxygenase"/>
</dbReference>
<accession>A0A9P7YDK3</accession>
<dbReference type="PANTHER" id="PTHR24305:SF230">
    <property type="entry name" value="P450, PUTATIVE (EUROFUNG)-RELATED"/>
    <property type="match status" value="1"/>
</dbReference>
<evidence type="ECO:0000256" key="5">
    <source>
        <dbReference type="ARBA" id="ARBA00023002"/>
    </source>
</evidence>
<name>A0A9P7YDK3_9HELO</name>
<dbReference type="EMBL" id="MU251587">
    <property type="protein sequence ID" value="KAG9231681.1"/>
    <property type="molecule type" value="Genomic_DNA"/>
</dbReference>
<proteinExistence type="inferred from homology"/>
<dbReference type="GO" id="GO:0016705">
    <property type="term" value="F:oxidoreductase activity, acting on paired donors, with incorporation or reduction of molecular oxygen"/>
    <property type="evidence" value="ECO:0007669"/>
    <property type="project" value="InterPro"/>
</dbReference>
<dbReference type="AlphaFoldDB" id="A0A9P7YDK3"/>
<keyword evidence="11" id="KW-1185">Reference proteome</keyword>
<evidence type="ECO:0000256" key="3">
    <source>
        <dbReference type="ARBA" id="ARBA00022617"/>
    </source>
</evidence>
<dbReference type="PANTHER" id="PTHR24305">
    <property type="entry name" value="CYTOCHROME P450"/>
    <property type="match status" value="1"/>
</dbReference>
<dbReference type="SUPFAM" id="SSF48264">
    <property type="entry name" value="Cytochrome P450"/>
    <property type="match status" value="1"/>
</dbReference>
<gene>
    <name evidence="10" type="ORF">BJ875DRAFT_486782</name>
</gene>
<dbReference type="InterPro" id="IPR036396">
    <property type="entry name" value="Cyt_P450_sf"/>
</dbReference>
<protein>
    <submittedName>
        <fullName evidence="10">Cytochrome P450</fullName>
    </submittedName>
</protein>
<evidence type="ECO:0000256" key="6">
    <source>
        <dbReference type="ARBA" id="ARBA00023004"/>
    </source>
</evidence>
<evidence type="ECO:0000256" key="9">
    <source>
        <dbReference type="RuleBase" id="RU000461"/>
    </source>
</evidence>
<dbReference type="InterPro" id="IPR002401">
    <property type="entry name" value="Cyt_P450_E_grp-I"/>
</dbReference>
<evidence type="ECO:0000313" key="11">
    <source>
        <dbReference type="Proteomes" id="UP000824998"/>
    </source>
</evidence>
<keyword evidence="6 8" id="KW-0408">Iron</keyword>
<evidence type="ECO:0000256" key="2">
    <source>
        <dbReference type="ARBA" id="ARBA00010617"/>
    </source>
</evidence>
<evidence type="ECO:0000256" key="1">
    <source>
        <dbReference type="ARBA" id="ARBA00001971"/>
    </source>
</evidence>
<sequence length="486" mass="55135">MANDPQLTCYGIGKAIYNLYFHPLCKFPGPKIWAASATPGALSIFSGKAHEKILSLHTQYGDVVRVGPNALSFTHPEAWREVCGHLKQGQAENGKDPKYLNEEFDKSLISASRERHGPMRRAMAHGFSARAMAEQQPMINAYIDAFMTALRKCGEDGMRPLNLTEWYEWTTFDIIGDLSFGESFGCLKNHKSHPWVEMLFSTLAAIPLVQALKDLPFFKLLAPLYFITMMPSDSLKNQAIVGKFAEESIKKRLSLPIDRPDFVQAMLKKNPDYEMNEREITDTCSVLVGAGSETTATTLAAATYFICAHPQVMKKLNTEVRLAYKTEEEITIQSVGNLTYMLAVLKETMRIYPPVPIALARITPPSGSLVVGRHIEGGTTLNLWQYAMYHKESNFCQPESFIPNRWLGDERFDSDQKEIHQPFSLGPRNCLGMNLAYIEMRLILARIIWNFDMELDPDSQDWTKGQSVFFFWKKPDLNVRLKPRSR</sequence>
<keyword evidence="3 8" id="KW-0349">Heme</keyword>
<evidence type="ECO:0000256" key="4">
    <source>
        <dbReference type="ARBA" id="ARBA00022723"/>
    </source>
</evidence>
<keyword evidence="4 8" id="KW-0479">Metal-binding</keyword>
<evidence type="ECO:0000313" key="10">
    <source>
        <dbReference type="EMBL" id="KAG9231681.1"/>
    </source>
</evidence>
<dbReference type="PRINTS" id="PR00385">
    <property type="entry name" value="P450"/>
</dbReference>
<dbReference type="Pfam" id="PF00067">
    <property type="entry name" value="p450"/>
    <property type="match status" value="1"/>
</dbReference>
<organism evidence="10 11">
    <name type="scientific">Amylocarpus encephaloides</name>
    <dbReference type="NCBI Taxonomy" id="45428"/>
    <lineage>
        <taxon>Eukaryota</taxon>
        <taxon>Fungi</taxon>
        <taxon>Dikarya</taxon>
        <taxon>Ascomycota</taxon>
        <taxon>Pezizomycotina</taxon>
        <taxon>Leotiomycetes</taxon>
        <taxon>Helotiales</taxon>
        <taxon>Helotiales incertae sedis</taxon>
        <taxon>Amylocarpus</taxon>
    </lineage>
</organism>
<evidence type="ECO:0000256" key="8">
    <source>
        <dbReference type="PIRSR" id="PIRSR602401-1"/>
    </source>
</evidence>
<keyword evidence="5 9" id="KW-0560">Oxidoreductase</keyword>
<dbReference type="InterPro" id="IPR017972">
    <property type="entry name" value="Cyt_P450_CS"/>
</dbReference>
<comment type="similarity">
    <text evidence="2 9">Belongs to the cytochrome P450 family.</text>
</comment>
<dbReference type="GO" id="GO:0004497">
    <property type="term" value="F:monooxygenase activity"/>
    <property type="evidence" value="ECO:0007669"/>
    <property type="project" value="UniProtKB-KW"/>
</dbReference>
<comment type="caution">
    <text evidence="10">The sequence shown here is derived from an EMBL/GenBank/DDBJ whole genome shotgun (WGS) entry which is preliminary data.</text>
</comment>
<dbReference type="GO" id="GO:0005506">
    <property type="term" value="F:iron ion binding"/>
    <property type="evidence" value="ECO:0007669"/>
    <property type="project" value="InterPro"/>
</dbReference>
<dbReference type="OrthoDB" id="1470350at2759"/>